<keyword evidence="1 2" id="KW-0732">Signal</keyword>
<dbReference type="Gene3D" id="2.60.40.4070">
    <property type="match status" value="1"/>
</dbReference>
<reference evidence="5" key="1">
    <citation type="submission" date="2015-11" db="EMBL/GenBank/DDBJ databases">
        <authorList>
            <person name="Holder M.E."/>
            <person name="Ajami N.J."/>
            <person name="Petrosino J.F."/>
        </authorList>
    </citation>
    <scope>NUCLEOTIDE SEQUENCE [LARGE SCALE GENOMIC DNA]</scope>
    <source>
        <strain evidence="5">F0113</strain>
    </source>
</reference>
<evidence type="ECO:0000256" key="2">
    <source>
        <dbReference type="SAM" id="SignalP"/>
    </source>
</evidence>
<dbReference type="InterPro" id="IPR001769">
    <property type="entry name" value="Gingipain"/>
</dbReference>
<dbReference type="GO" id="GO:0006508">
    <property type="term" value="P:proteolysis"/>
    <property type="evidence" value="ECO:0007669"/>
    <property type="project" value="InterPro"/>
</dbReference>
<dbReference type="InterPro" id="IPR029031">
    <property type="entry name" value="Gingipain_N_sf"/>
</dbReference>
<feature type="domain" description="Gingipain" evidence="3">
    <location>
        <begin position="444"/>
        <end position="820"/>
    </location>
</feature>
<dbReference type="AlphaFoldDB" id="A0A0S2KMS4"/>
<dbReference type="KEGG" id="peo:AS203_11360"/>
<dbReference type="eggNOG" id="COG1572">
    <property type="taxonomic scope" value="Bacteria"/>
</dbReference>
<dbReference type="STRING" id="76123.AS203_11360"/>
<dbReference type="NCBIfam" id="NF033707">
    <property type="entry name" value="T9SS_sortase"/>
    <property type="match status" value="1"/>
</dbReference>
<protein>
    <submittedName>
        <fullName evidence="4">Por secretion system protein</fullName>
    </submittedName>
</protein>
<dbReference type="OrthoDB" id="9809780at2"/>
<dbReference type="Pfam" id="PF01364">
    <property type="entry name" value="Peptidase_C25"/>
    <property type="match status" value="1"/>
</dbReference>
<name>A0A0S2KMS4_9BACT</name>
<dbReference type="Gene3D" id="3.40.50.1460">
    <property type="match status" value="1"/>
</dbReference>
<accession>A0A0S2KMS4</accession>
<dbReference type="GO" id="GO:0008234">
    <property type="term" value="F:cysteine-type peptidase activity"/>
    <property type="evidence" value="ECO:0007669"/>
    <property type="project" value="InterPro"/>
</dbReference>
<dbReference type="CDD" id="cd02258">
    <property type="entry name" value="Peptidase_C25_N"/>
    <property type="match status" value="1"/>
</dbReference>
<dbReference type="Proteomes" id="UP000056252">
    <property type="component" value="Chromosome"/>
</dbReference>
<evidence type="ECO:0000256" key="1">
    <source>
        <dbReference type="ARBA" id="ARBA00022729"/>
    </source>
</evidence>
<feature type="signal peptide" evidence="2">
    <location>
        <begin position="1"/>
        <end position="21"/>
    </location>
</feature>
<keyword evidence="5" id="KW-1185">Reference proteome</keyword>
<dbReference type="RefSeq" id="WP_025065003.1">
    <property type="nucleotide sequence ID" value="NZ_CP013195.1"/>
</dbReference>
<dbReference type="Gene3D" id="3.40.50.10390">
    <property type="entry name" value="Gingipain r, domain 1"/>
    <property type="match status" value="1"/>
</dbReference>
<sequence>MRIIRHLCISLLLLLCTQMQGQEFVNLAAKDVRIEGRLPYFTRSFALGDQFKDSVYTVRIRYPEFTEMPIAEVKKLRMLTDSVLPAFPRINRRIVVDRKRGALEVNFCPLVHRNGKWLILSSFMISIEARRKKSSAVQAKAITRSPKSSLPYADHSVLASGRWAKIRVKDNGVHRLTDEVIRRAGFTHPEKVKIYGYGGHLQNEILTANDLTEYDDLKEIPTCIVGGQRLFYGRGTVSWADRKTTIRTRNPYSDYGYYFITESDAAPLTVDSTVFLASFYPSAADYHILHEVDNYAWYQGGRNLFEDIPIAKGTSHTFNVKAPGHQSRGVLSVAVTAGTTSEAVITCNGTRIGTASMTWTDSEADTYEKGKEAVVTLPVDNLTPDNAVTVSTTAGGPVRLDYISITFDTPKPAPRLAVDAFPAAEYVHNITPQDRHADAACDMVIIIPTSQKLLEQARRLAAFHERHDGLRVRIVPADELLNEFSSGTPDANAYRRYLKMLYDRAEKAEDLPRYLLLFGDCAWDNRMNTAHWAAAKPEDYLLCYESENSFNKVSCYVDDGFFCLLDDGEGGDLQQTDKQDVAVGRFPVVDPDDAKTLVDKTIAYASNANAGPWQNTLLFMGDDGNANLHMKDADDAAEQAATGHPGYVVRKMMWDAYRRESSSTGFTYPDVERTIKQQQTDGALIMDYAGHGREDVISHESVLKLTDFERFTNKNLPLWITASCDIMPFDGAVPTIGEAAILNKRGGAVAFYGTTRTVYADRNRVINMAFLRYVLGKKDGKPIPIGEAQRLAKNELITTEQDLTTNKLQYALLGDPALALNQPTLRAVIDSVNDVPTASATAIARLRAGTVATVKGHIEGISNFQGIVTALVRDKRELITCRLNDNSKSGAFSPFTYHDRTRTIFNGSDSVRGSRFTFSFAIPKDIDYTEGTGLINVYAVNTGRTMTAHGSSDRFLIGGSGISSTDSIGPAIYCYLNSPSFTNGGKVNSTPYFVAQLRDESGLNVSGSSIGHDLQLTIDGLAAQSYVLNDRFTYDFNSYTAGSVAFNIPMLTPGKHELTFKAWDVLNNSSTTRLSFTVVEGLEPSLFSIGCTENPASTTTGFIINHDRTGSEIDVLIEVFDLNGCPLWTHQERGVSTSGTYTVPWNLTADNGNRLETGVYLYRVSIACNGSHYVSKARKLIITSNK</sequence>
<evidence type="ECO:0000313" key="4">
    <source>
        <dbReference type="EMBL" id="ALO49608.1"/>
    </source>
</evidence>
<organism evidence="4 5">
    <name type="scientific">Hoylesella enoeca</name>
    <dbReference type="NCBI Taxonomy" id="76123"/>
    <lineage>
        <taxon>Bacteria</taxon>
        <taxon>Pseudomonadati</taxon>
        <taxon>Bacteroidota</taxon>
        <taxon>Bacteroidia</taxon>
        <taxon>Bacteroidales</taxon>
        <taxon>Prevotellaceae</taxon>
        <taxon>Hoylesella</taxon>
    </lineage>
</organism>
<gene>
    <name evidence="4" type="ORF">AS203_11360</name>
</gene>
<evidence type="ECO:0000259" key="3">
    <source>
        <dbReference type="Pfam" id="PF01364"/>
    </source>
</evidence>
<proteinExistence type="predicted"/>
<dbReference type="InterPro" id="IPR029030">
    <property type="entry name" value="Caspase-like_dom_sf"/>
</dbReference>
<feature type="chain" id="PRO_5006601974" evidence="2">
    <location>
        <begin position="22"/>
        <end position="1186"/>
    </location>
</feature>
<dbReference type="SUPFAM" id="SSF52129">
    <property type="entry name" value="Caspase-like"/>
    <property type="match status" value="1"/>
</dbReference>
<dbReference type="EMBL" id="CP013195">
    <property type="protein sequence ID" value="ALO49608.1"/>
    <property type="molecule type" value="Genomic_DNA"/>
</dbReference>
<evidence type="ECO:0000313" key="5">
    <source>
        <dbReference type="Proteomes" id="UP000056252"/>
    </source>
</evidence>